<name>A0A6I6UHM2_9BACI</name>
<dbReference type="Proteomes" id="UP000465062">
    <property type="component" value="Chromosome"/>
</dbReference>
<keyword evidence="2" id="KW-0178">Competence</keyword>
<comment type="subcellular location">
    <subcellularLocation>
        <location evidence="1">Cell surface</location>
    </subcellularLocation>
</comment>
<accession>A0A6I6UHM2</accession>
<dbReference type="GO" id="GO:0009986">
    <property type="term" value="C:cell surface"/>
    <property type="evidence" value="ECO:0007669"/>
    <property type="project" value="UniProtKB-SubCell"/>
</dbReference>
<evidence type="ECO:0000313" key="5">
    <source>
        <dbReference type="Proteomes" id="UP000465062"/>
    </source>
</evidence>
<gene>
    <name evidence="4" type="ORF">FHE72_16030</name>
</gene>
<keyword evidence="3" id="KW-0812">Transmembrane</keyword>
<evidence type="ECO:0000256" key="1">
    <source>
        <dbReference type="ARBA" id="ARBA00004241"/>
    </source>
</evidence>
<protein>
    <submittedName>
        <fullName evidence="4">Prepilin-type N-terminal cleavage/methylation domain-containing protein</fullName>
    </submittedName>
</protein>
<dbReference type="Pfam" id="PF07963">
    <property type="entry name" value="N_methyl"/>
    <property type="match status" value="1"/>
</dbReference>
<dbReference type="RefSeq" id="WP_159362321.1">
    <property type="nucleotide sequence ID" value="NZ_CP047394.1"/>
</dbReference>
<sequence length="172" mass="19833">MKRTKIVKNNRGFTLIELLVSITILGIVLLSFMNFFLQSSTYTNANQKKTVGVNVARNVLMFMEKQNFLEVRDFFHDVNIGDKSPDAEYLTLLICEEKYTLFSESEIHNTCPSKKQITINGLEYEATIFSDEVSSPEEMDYYIPITVKVRWNMNDKAYSTSVDGKVKSEDIR</sequence>
<keyword evidence="3" id="KW-1133">Transmembrane helix</keyword>
<evidence type="ECO:0000256" key="2">
    <source>
        <dbReference type="ARBA" id="ARBA00023287"/>
    </source>
</evidence>
<evidence type="ECO:0000313" key="4">
    <source>
        <dbReference type="EMBL" id="QHE62355.1"/>
    </source>
</evidence>
<feature type="transmembrane region" description="Helical" evidence="3">
    <location>
        <begin position="12"/>
        <end position="37"/>
    </location>
</feature>
<dbReference type="AlphaFoldDB" id="A0A6I6UHM2"/>
<dbReference type="PROSITE" id="PS00409">
    <property type="entry name" value="PROKAR_NTER_METHYL"/>
    <property type="match status" value="1"/>
</dbReference>
<dbReference type="EMBL" id="CP047394">
    <property type="protein sequence ID" value="QHE62355.1"/>
    <property type="molecule type" value="Genomic_DNA"/>
</dbReference>
<dbReference type="GO" id="GO:0030420">
    <property type="term" value="P:establishment of competence for transformation"/>
    <property type="evidence" value="ECO:0007669"/>
    <property type="project" value="UniProtKB-KW"/>
</dbReference>
<organism evidence="4 5">
    <name type="scientific">Rossellomorea vietnamensis</name>
    <dbReference type="NCBI Taxonomy" id="218284"/>
    <lineage>
        <taxon>Bacteria</taxon>
        <taxon>Bacillati</taxon>
        <taxon>Bacillota</taxon>
        <taxon>Bacilli</taxon>
        <taxon>Bacillales</taxon>
        <taxon>Bacillaceae</taxon>
        <taxon>Rossellomorea</taxon>
    </lineage>
</organism>
<dbReference type="KEGG" id="bvq:FHE72_16030"/>
<dbReference type="InterPro" id="IPR012902">
    <property type="entry name" value="N_methyl_site"/>
</dbReference>
<evidence type="ECO:0000256" key="3">
    <source>
        <dbReference type="SAM" id="Phobius"/>
    </source>
</evidence>
<dbReference type="NCBIfam" id="TIGR02532">
    <property type="entry name" value="IV_pilin_GFxxxE"/>
    <property type="match status" value="1"/>
</dbReference>
<keyword evidence="3" id="KW-0472">Membrane</keyword>
<proteinExistence type="predicted"/>
<reference evidence="4 5" key="1">
    <citation type="submission" date="2019-06" db="EMBL/GenBank/DDBJ databases">
        <title>An operon consisting of a P-type ATPase gene and a transcriptional regular gene given the different cadmium resistance in Bacillus vietamensis 151-6 and Bacillus marisflavi 151-25.</title>
        <authorList>
            <person name="Yu X."/>
        </authorList>
    </citation>
    <scope>NUCLEOTIDE SEQUENCE [LARGE SCALE GENOMIC DNA]</scope>
    <source>
        <strain evidence="4 5">151-6</strain>
    </source>
</reference>